<dbReference type="EMBL" id="BJWL01000005">
    <property type="protein sequence ID" value="GFY86575.1"/>
    <property type="molecule type" value="Genomic_DNA"/>
</dbReference>
<dbReference type="Proteomes" id="UP000585474">
    <property type="component" value="Unassembled WGS sequence"/>
</dbReference>
<feature type="compositionally biased region" description="Basic residues" evidence="3">
    <location>
        <begin position="9"/>
        <end position="18"/>
    </location>
</feature>
<evidence type="ECO:0000256" key="2">
    <source>
        <dbReference type="PROSITE-ProRule" id="PRU00176"/>
    </source>
</evidence>
<protein>
    <submittedName>
        <fullName evidence="5">RNA-binding (RRM/RBD/RNP motifs) family protein</fullName>
    </submittedName>
</protein>
<dbReference type="InterPro" id="IPR000504">
    <property type="entry name" value="RRM_dom"/>
</dbReference>
<sequence length="241" mass="25190">MATPNLRSCKQRLTRNRAKSSSPEASESKLRGNNSNPVAMNSKGCAADAESTATSKSNTLAPHVSQNVTPCPTVFVANLGPTCSEEELIQVFSSCPGFLKLKMQSTYGAPVAFVDFQDAACSNEALNRLQGTLLYSSPPGEGMRLENQLDCPVHCTDHVMSSFFSFTAQIEPCVHVQNVSSPSKSGLATGKVVCNEGRERSAVVGGDRGGGCSLARRGQRLVMEEGGNGATIATGGGEGGL</sequence>
<name>A0A7J0EJD6_9ERIC</name>
<feature type="domain" description="RRM" evidence="4">
    <location>
        <begin position="72"/>
        <end position="150"/>
    </location>
</feature>
<proteinExistence type="predicted"/>
<keyword evidence="1 2" id="KW-0694">RNA-binding</keyword>
<dbReference type="AlphaFoldDB" id="A0A7J0EJD6"/>
<evidence type="ECO:0000259" key="4">
    <source>
        <dbReference type="PROSITE" id="PS50102"/>
    </source>
</evidence>
<dbReference type="InterPro" id="IPR035979">
    <property type="entry name" value="RBD_domain_sf"/>
</dbReference>
<dbReference type="SMART" id="SM00360">
    <property type="entry name" value="RRM"/>
    <property type="match status" value="1"/>
</dbReference>
<dbReference type="SUPFAM" id="SSF54928">
    <property type="entry name" value="RNA-binding domain, RBD"/>
    <property type="match status" value="1"/>
</dbReference>
<dbReference type="PROSITE" id="PS50102">
    <property type="entry name" value="RRM"/>
    <property type="match status" value="1"/>
</dbReference>
<evidence type="ECO:0000313" key="6">
    <source>
        <dbReference type="Proteomes" id="UP000585474"/>
    </source>
</evidence>
<keyword evidence="6" id="KW-1185">Reference proteome</keyword>
<comment type="caution">
    <text evidence="5">The sequence shown here is derived from an EMBL/GenBank/DDBJ whole genome shotgun (WGS) entry which is preliminary data.</text>
</comment>
<dbReference type="InterPro" id="IPR012677">
    <property type="entry name" value="Nucleotide-bd_a/b_plait_sf"/>
</dbReference>
<feature type="compositionally biased region" description="Polar residues" evidence="3">
    <location>
        <begin position="51"/>
        <end position="63"/>
    </location>
</feature>
<dbReference type="GO" id="GO:0003723">
    <property type="term" value="F:RNA binding"/>
    <property type="evidence" value="ECO:0007669"/>
    <property type="project" value="UniProtKB-UniRule"/>
</dbReference>
<dbReference type="OrthoDB" id="431169at2759"/>
<feature type="region of interest" description="Disordered" evidence="3">
    <location>
        <begin position="1"/>
        <end position="63"/>
    </location>
</feature>
<gene>
    <name evidence="5" type="ORF">Acr_05g0002140</name>
</gene>
<accession>A0A7J0EJD6</accession>
<dbReference type="Gene3D" id="3.30.70.330">
    <property type="match status" value="1"/>
</dbReference>
<dbReference type="PANTHER" id="PTHR10501">
    <property type="entry name" value="U1 SMALL NUCLEAR RIBONUCLEOPROTEIN A/U2 SMALL NUCLEAR RIBONUCLEOPROTEIN B"/>
    <property type="match status" value="1"/>
</dbReference>
<evidence type="ECO:0000256" key="1">
    <source>
        <dbReference type="ARBA" id="ARBA00022884"/>
    </source>
</evidence>
<reference evidence="5 6" key="1">
    <citation type="submission" date="2019-07" db="EMBL/GenBank/DDBJ databases">
        <title>De Novo Assembly of kiwifruit Actinidia rufa.</title>
        <authorList>
            <person name="Sugita-Konishi S."/>
            <person name="Sato K."/>
            <person name="Mori E."/>
            <person name="Abe Y."/>
            <person name="Kisaki G."/>
            <person name="Hamano K."/>
            <person name="Suezawa K."/>
            <person name="Otani M."/>
            <person name="Fukuda T."/>
            <person name="Manabe T."/>
            <person name="Gomi K."/>
            <person name="Tabuchi M."/>
            <person name="Akimitsu K."/>
            <person name="Kataoka I."/>
        </authorList>
    </citation>
    <scope>NUCLEOTIDE SEQUENCE [LARGE SCALE GENOMIC DNA]</scope>
    <source>
        <strain evidence="6">cv. Fuchu</strain>
    </source>
</reference>
<evidence type="ECO:0000256" key="3">
    <source>
        <dbReference type="SAM" id="MobiDB-lite"/>
    </source>
</evidence>
<organism evidence="5 6">
    <name type="scientific">Actinidia rufa</name>
    <dbReference type="NCBI Taxonomy" id="165716"/>
    <lineage>
        <taxon>Eukaryota</taxon>
        <taxon>Viridiplantae</taxon>
        <taxon>Streptophyta</taxon>
        <taxon>Embryophyta</taxon>
        <taxon>Tracheophyta</taxon>
        <taxon>Spermatophyta</taxon>
        <taxon>Magnoliopsida</taxon>
        <taxon>eudicotyledons</taxon>
        <taxon>Gunneridae</taxon>
        <taxon>Pentapetalae</taxon>
        <taxon>asterids</taxon>
        <taxon>Ericales</taxon>
        <taxon>Actinidiaceae</taxon>
        <taxon>Actinidia</taxon>
    </lineage>
</organism>
<dbReference type="Pfam" id="PF00076">
    <property type="entry name" value="RRM_1"/>
    <property type="match status" value="1"/>
</dbReference>
<evidence type="ECO:0000313" key="5">
    <source>
        <dbReference type="EMBL" id="GFY86575.1"/>
    </source>
</evidence>